<evidence type="ECO:0000313" key="3">
    <source>
        <dbReference type="Proteomes" id="UP000565441"/>
    </source>
</evidence>
<dbReference type="EMBL" id="JAACJP010000046">
    <property type="protein sequence ID" value="KAF5371509.1"/>
    <property type="molecule type" value="Genomic_DNA"/>
</dbReference>
<accession>A0A8H5GUL0</accession>
<feature type="compositionally biased region" description="Polar residues" evidence="1">
    <location>
        <begin position="376"/>
        <end position="386"/>
    </location>
</feature>
<feature type="region of interest" description="Disordered" evidence="1">
    <location>
        <begin position="101"/>
        <end position="124"/>
    </location>
</feature>
<proteinExistence type="predicted"/>
<feature type="compositionally biased region" description="Pro residues" evidence="1">
    <location>
        <begin position="262"/>
        <end position="271"/>
    </location>
</feature>
<dbReference type="AlphaFoldDB" id="A0A8H5GUL0"/>
<evidence type="ECO:0000313" key="2">
    <source>
        <dbReference type="EMBL" id="KAF5371509.1"/>
    </source>
</evidence>
<feature type="region of interest" description="Disordered" evidence="1">
    <location>
        <begin position="215"/>
        <end position="271"/>
    </location>
</feature>
<feature type="compositionally biased region" description="Pro residues" evidence="1">
    <location>
        <begin position="224"/>
        <end position="237"/>
    </location>
</feature>
<protein>
    <submittedName>
        <fullName evidence="2">Uncharacterized protein</fullName>
    </submittedName>
</protein>
<feature type="region of interest" description="Disordered" evidence="1">
    <location>
        <begin position="376"/>
        <end position="419"/>
    </location>
</feature>
<organism evidence="2 3">
    <name type="scientific">Tricholomella constricta</name>
    <dbReference type="NCBI Taxonomy" id="117010"/>
    <lineage>
        <taxon>Eukaryota</taxon>
        <taxon>Fungi</taxon>
        <taxon>Dikarya</taxon>
        <taxon>Basidiomycota</taxon>
        <taxon>Agaricomycotina</taxon>
        <taxon>Agaricomycetes</taxon>
        <taxon>Agaricomycetidae</taxon>
        <taxon>Agaricales</taxon>
        <taxon>Tricholomatineae</taxon>
        <taxon>Lyophyllaceae</taxon>
        <taxon>Tricholomella</taxon>
    </lineage>
</organism>
<dbReference type="Proteomes" id="UP000565441">
    <property type="component" value="Unassembled WGS sequence"/>
</dbReference>
<dbReference type="OrthoDB" id="5582146at2759"/>
<sequence length="497" mass="54859">MLGNRSLGIDHSDPKVVDKELQKPMPEPVSPPLVIVSPQPRHFTHAHTEPAPLRGGSIRPEFPHALVMSGLDHANMAEQMSLAHALTERLVIIEALKHEAGHNEPRPRGLSSGTHESDPRRGSSALLEDSAFEGTWNVPDDFILIYVCPWDARERPKIHKTLVRRPVVRYLIDMFITFRYQLDRFAMSSTIFVSQHIRQALRALPFTSNPIPRSRLLSLSHSSPPTPSPLQPRPPAPQSRTPPALTRALPGTNHPPHCNSSHPPPPPPPLVPKQLIPREFLLFLQGAAQRAHLSSNLSLYLSDLFSAVRHHPRLDGTFLTARALNDARALARAGRIFGTDPTGGELLRGHHGLELFDDDEGYEEDESQTSFKEYNDVASGSGSVTINIPREKTPSPLPSREGSTTKGHHDQTLADEPPAPDPLETLFVSEADIARIFPRVVTHRLRVRDGPEDEVLASAIFGATFEDTVQDSNAAPGYGWDTRSTVKDVLVEVLAEV</sequence>
<evidence type="ECO:0000256" key="1">
    <source>
        <dbReference type="SAM" id="MobiDB-lite"/>
    </source>
</evidence>
<keyword evidence="3" id="KW-1185">Reference proteome</keyword>
<comment type="caution">
    <text evidence="2">The sequence shown here is derived from an EMBL/GenBank/DDBJ whole genome shotgun (WGS) entry which is preliminary data.</text>
</comment>
<gene>
    <name evidence="2" type="ORF">D9615_009618</name>
</gene>
<reference evidence="2 3" key="1">
    <citation type="journal article" date="2020" name="ISME J.">
        <title>Uncovering the hidden diversity of litter-decomposition mechanisms in mushroom-forming fungi.</title>
        <authorList>
            <person name="Floudas D."/>
            <person name="Bentzer J."/>
            <person name="Ahren D."/>
            <person name="Johansson T."/>
            <person name="Persson P."/>
            <person name="Tunlid A."/>
        </authorList>
    </citation>
    <scope>NUCLEOTIDE SEQUENCE [LARGE SCALE GENOMIC DNA]</scope>
    <source>
        <strain evidence="2 3">CBS 661.87</strain>
    </source>
</reference>
<name>A0A8H5GUL0_9AGAR</name>